<evidence type="ECO:0000313" key="1">
    <source>
        <dbReference type="EMBL" id="KAK5904608.1"/>
    </source>
</evidence>
<gene>
    <name evidence="1" type="ORF">CesoFtcFv8_006150</name>
</gene>
<dbReference type="Proteomes" id="UP001335648">
    <property type="component" value="Unassembled WGS sequence"/>
</dbReference>
<protein>
    <submittedName>
        <fullName evidence="1">Uncharacterized protein</fullName>
    </submittedName>
</protein>
<proteinExistence type="predicted"/>
<dbReference type="EMBL" id="JAULUE010002050">
    <property type="protein sequence ID" value="KAK5904608.1"/>
    <property type="molecule type" value="Genomic_DNA"/>
</dbReference>
<keyword evidence="2" id="KW-1185">Reference proteome</keyword>
<evidence type="ECO:0000313" key="2">
    <source>
        <dbReference type="Proteomes" id="UP001335648"/>
    </source>
</evidence>
<sequence length="89" mass="10551">MHTSVNIDFYNSLQQARCFFHSLHLTADITCLHSHTEVKERISRRLETTQRSRYSPPWHPERFPSSFVKQKGLETMAWRGDQQNSLSFI</sequence>
<reference evidence="1 2" key="1">
    <citation type="journal article" date="2023" name="Mol. Biol. Evol.">
        <title>Genomics of Secondarily Temperate Adaptation in the Only Non-Antarctic Icefish.</title>
        <authorList>
            <person name="Rivera-Colon A.G."/>
            <person name="Rayamajhi N."/>
            <person name="Minhas B.F."/>
            <person name="Madrigal G."/>
            <person name="Bilyk K.T."/>
            <person name="Yoon V."/>
            <person name="Hune M."/>
            <person name="Gregory S."/>
            <person name="Cheng C.H.C."/>
            <person name="Catchen J.M."/>
        </authorList>
    </citation>
    <scope>NUCLEOTIDE SEQUENCE [LARGE SCALE GENOMIC DNA]</scope>
    <source>
        <strain evidence="1">JC2023a</strain>
    </source>
</reference>
<organism evidence="1 2">
    <name type="scientific">Champsocephalus esox</name>
    <name type="common">pike icefish</name>
    <dbReference type="NCBI Taxonomy" id="159716"/>
    <lineage>
        <taxon>Eukaryota</taxon>
        <taxon>Metazoa</taxon>
        <taxon>Chordata</taxon>
        <taxon>Craniata</taxon>
        <taxon>Vertebrata</taxon>
        <taxon>Euteleostomi</taxon>
        <taxon>Actinopterygii</taxon>
        <taxon>Neopterygii</taxon>
        <taxon>Teleostei</taxon>
        <taxon>Neoteleostei</taxon>
        <taxon>Acanthomorphata</taxon>
        <taxon>Eupercaria</taxon>
        <taxon>Perciformes</taxon>
        <taxon>Notothenioidei</taxon>
        <taxon>Channichthyidae</taxon>
        <taxon>Champsocephalus</taxon>
    </lineage>
</organism>
<comment type="caution">
    <text evidence="1">The sequence shown here is derived from an EMBL/GenBank/DDBJ whole genome shotgun (WGS) entry which is preliminary data.</text>
</comment>
<accession>A0AAN8CM12</accession>
<dbReference type="AlphaFoldDB" id="A0AAN8CM12"/>
<name>A0AAN8CM12_9TELE</name>